<comment type="caution">
    <text evidence="2">The sequence shown here is derived from an EMBL/GenBank/DDBJ whole genome shotgun (WGS) entry which is preliminary data.</text>
</comment>
<dbReference type="PANTHER" id="PTHR47843">
    <property type="entry name" value="BTB DOMAIN-CONTAINING PROTEIN-RELATED"/>
    <property type="match status" value="1"/>
</dbReference>
<evidence type="ECO:0000313" key="3">
    <source>
        <dbReference type="Proteomes" id="UP000803884"/>
    </source>
</evidence>
<accession>A0AB34KZN3</accession>
<dbReference type="GeneID" id="96003052"/>
<dbReference type="Proteomes" id="UP000803884">
    <property type="component" value="Unassembled WGS sequence"/>
</dbReference>
<organism evidence="2 3">
    <name type="scientific">Cladosporium halotolerans</name>
    <dbReference type="NCBI Taxonomy" id="1052096"/>
    <lineage>
        <taxon>Eukaryota</taxon>
        <taxon>Fungi</taxon>
        <taxon>Dikarya</taxon>
        <taxon>Ascomycota</taxon>
        <taxon>Pezizomycotina</taxon>
        <taxon>Dothideomycetes</taxon>
        <taxon>Dothideomycetidae</taxon>
        <taxon>Cladosporiales</taxon>
        <taxon>Cladosporiaceae</taxon>
        <taxon>Cladosporium</taxon>
    </lineage>
</organism>
<dbReference type="RefSeq" id="XP_069232637.1">
    <property type="nucleotide sequence ID" value="XM_069370214.1"/>
</dbReference>
<dbReference type="Gene3D" id="3.30.710.10">
    <property type="entry name" value="Potassium Channel Kv1.1, Chain A"/>
    <property type="match status" value="1"/>
</dbReference>
<dbReference type="CDD" id="cd18186">
    <property type="entry name" value="BTB_POZ_ZBTB_KLHL-like"/>
    <property type="match status" value="1"/>
</dbReference>
<gene>
    <name evidence="2" type="ORF">WHR41_01608</name>
</gene>
<proteinExistence type="predicted"/>
<protein>
    <recommendedName>
        <fullName evidence="1">BTB domain-containing protein</fullName>
    </recommendedName>
</protein>
<keyword evidence="3" id="KW-1185">Reference proteome</keyword>
<dbReference type="InterPro" id="IPR000210">
    <property type="entry name" value="BTB/POZ_dom"/>
</dbReference>
<name>A0AB34KZN3_9PEZI</name>
<dbReference type="PROSITE" id="PS50097">
    <property type="entry name" value="BTB"/>
    <property type="match status" value="1"/>
</dbReference>
<dbReference type="EMBL" id="JAAQHG020000004">
    <property type="protein sequence ID" value="KAL1589532.1"/>
    <property type="molecule type" value="Genomic_DNA"/>
</dbReference>
<dbReference type="InterPro" id="IPR011333">
    <property type="entry name" value="SKP1/BTB/POZ_sf"/>
</dbReference>
<dbReference type="PANTHER" id="PTHR47843:SF2">
    <property type="entry name" value="BTB DOMAIN-CONTAINING PROTEIN"/>
    <property type="match status" value="1"/>
</dbReference>
<dbReference type="SUPFAM" id="SSF54695">
    <property type="entry name" value="POZ domain"/>
    <property type="match status" value="1"/>
</dbReference>
<dbReference type="Pfam" id="PF00651">
    <property type="entry name" value="BTB"/>
    <property type="match status" value="1"/>
</dbReference>
<reference evidence="2 3" key="1">
    <citation type="journal article" date="2020" name="Microbiol. Resour. Announc.">
        <title>Draft Genome Sequence of a Cladosporium Species Isolated from the Mesophotic Ascidian Didemnum maculosum.</title>
        <authorList>
            <person name="Gioti A."/>
            <person name="Siaperas R."/>
            <person name="Nikolaivits E."/>
            <person name="Le Goff G."/>
            <person name="Ouazzani J."/>
            <person name="Kotoulas G."/>
            <person name="Topakas E."/>
        </authorList>
    </citation>
    <scope>NUCLEOTIDE SEQUENCE [LARGE SCALE GENOMIC DNA]</scope>
    <source>
        <strain evidence="2 3">TM138-S3</strain>
    </source>
</reference>
<evidence type="ECO:0000313" key="2">
    <source>
        <dbReference type="EMBL" id="KAL1589532.1"/>
    </source>
</evidence>
<evidence type="ECO:0000259" key="1">
    <source>
        <dbReference type="PROSITE" id="PS50097"/>
    </source>
</evidence>
<sequence>MTETFTVSVGPTEKEFTVHKNIATRSSKYFQAALAKCWKEGCTSRVELSEHDEGCFEGYLQWLYTSEITFASKPDVGFQICRLYILGDYLGDQKFCNAVIDRAISRWINDKVALGLHAFELVWSSTPDDSPLRTLILEMISNLTLTKMVKSLKSHQHCCSKDLMLEYLTQMATSQQLSRSVGLKDNQKRQIGEKLKRSVS</sequence>
<dbReference type="AlphaFoldDB" id="A0AB34KZN3"/>
<feature type="domain" description="BTB" evidence="1">
    <location>
        <begin position="3"/>
        <end position="72"/>
    </location>
</feature>